<keyword evidence="4" id="KW-1185">Reference proteome</keyword>
<dbReference type="eggNOG" id="COG4405">
    <property type="taxonomic scope" value="Bacteria"/>
</dbReference>
<accession>H5UQM1</accession>
<dbReference type="PANTHER" id="PTHR39203">
    <property type="entry name" value="CYTOPLASMIC PROTEIN-RELATED"/>
    <property type="match status" value="1"/>
</dbReference>
<evidence type="ECO:0000313" key="3">
    <source>
        <dbReference type="EMBL" id="GAB48029.1"/>
    </source>
</evidence>
<dbReference type="SMART" id="SM01022">
    <property type="entry name" value="ASCH"/>
    <property type="match status" value="1"/>
</dbReference>
<dbReference type="Proteomes" id="UP000004367">
    <property type="component" value="Unassembled WGS sequence"/>
</dbReference>
<proteinExistence type="predicted"/>
<dbReference type="Pfam" id="PF04266">
    <property type="entry name" value="ASCH"/>
    <property type="match status" value="1"/>
</dbReference>
<reference evidence="3 4" key="1">
    <citation type="submission" date="2012-02" db="EMBL/GenBank/DDBJ databases">
        <title>Whole genome shotgun sequence of Mobilicoccus pelagius NBRC 104925.</title>
        <authorList>
            <person name="Yoshida Y."/>
            <person name="Hosoyama A."/>
            <person name="Tsuchikane K."/>
            <person name="Katsumata H."/>
            <person name="Yamazaki S."/>
            <person name="Fujita N."/>
        </authorList>
    </citation>
    <scope>NUCLEOTIDE SEQUENCE [LARGE SCALE GENOMIC DNA]</scope>
    <source>
        <strain evidence="3 4">NBRC 104925</strain>
    </source>
</reference>
<feature type="compositionally biased region" description="Basic and acidic residues" evidence="1">
    <location>
        <begin position="166"/>
        <end position="189"/>
    </location>
</feature>
<protein>
    <recommendedName>
        <fullName evidence="2">ASCH domain-containing protein</fullName>
    </recommendedName>
</protein>
<dbReference type="PANTHER" id="PTHR39203:SF1">
    <property type="entry name" value="CYTOPLASMIC PROTEIN"/>
    <property type="match status" value="1"/>
</dbReference>
<name>H5UQM1_9MICO</name>
<dbReference type="InterPro" id="IPR015947">
    <property type="entry name" value="PUA-like_sf"/>
</dbReference>
<feature type="region of interest" description="Disordered" evidence="1">
    <location>
        <begin position="165"/>
        <end position="189"/>
    </location>
</feature>
<comment type="caution">
    <text evidence="3">The sequence shown here is derived from an EMBL/GenBank/DDBJ whole genome shotgun (WGS) entry which is preliminary data.</text>
</comment>
<sequence>MDPDEIESFWADARVKAGLNASRPYFGPNALDSVTPPAWSFGADAAQADALLRLVLEGVKTATASALWDYEAEGDEVPTPGELSIVLDSAGHPQALLHTTSVRVVPFDEVDEAHAYAEGEGDRTLRYWREVHRRFFTEHASHDRGFADDMPVVLEEFEVLVPRGVHGRERPGVHGREQHGHDTEGNARG</sequence>
<dbReference type="InterPro" id="IPR007374">
    <property type="entry name" value="ASCH_domain"/>
</dbReference>
<organism evidence="3 4">
    <name type="scientific">Mobilicoccus pelagius NBRC 104925</name>
    <dbReference type="NCBI Taxonomy" id="1089455"/>
    <lineage>
        <taxon>Bacteria</taxon>
        <taxon>Bacillati</taxon>
        <taxon>Actinomycetota</taxon>
        <taxon>Actinomycetes</taxon>
        <taxon>Micrococcales</taxon>
        <taxon>Dermatophilaceae</taxon>
        <taxon>Mobilicoccus</taxon>
    </lineage>
</organism>
<evidence type="ECO:0000256" key="1">
    <source>
        <dbReference type="SAM" id="MobiDB-lite"/>
    </source>
</evidence>
<evidence type="ECO:0000259" key="2">
    <source>
        <dbReference type="SMART" id="SM01022"/>
    </source>
</evidence>
<dbReference type="RefSeq" id="WP_009481927.1">
    <property type="nucleotide sequence ID" value="NZ_BAFE01000030.1"/>
</dbReference>
<dbReference type="OrthoDB" id="9807542at2"/>
<dbReference type="AlphaFoldDB" id="H5UQM1"/>
<dbReference type="Gene3D" id="3.10.400.10">
    <property type="entry name" value="Sulfate adenylyltransferase"/>
    <property type="match status" value="1"/>
</dbReference>
<dbReference type="EMBL" id="BAFE01000030">
    <property type="protein sequence ID" value="GAB48029.1"/>
    <property type="molecule type" value="Genomic_DNA"/>
</dbReference>
<gene>
    <name evidence="3" type="ORF">MOPEL_032_00720</name>
</gene>
<evidence type="ECO:0000313" key="4">
    <source>
        <dbReference type="Proteomes" id="UP000004367"/>
    </source>
</evidence>
<dbReference type="SUPFAM" id="SSF88697">
    <property type="entry name" value="PUA domain-like"/>
    <property type="match status" value="1"/>
</dbReference>
<dbReference type="InterPro" id="IPR009326">
    <property type="entry name" value="DUF984"/>
</dbReference>
<feature type="domain" description="ASCH" evidence="2">
    <location>
        <begin position="39"/>
        <end position="161"/>
    </location>
</feature>
<dbReference type="CDD" id="cd06553">
    <property type="entry name" value="ASCH_Ef3133_like"/>
    <property type="match status" value="1"/>
</dbReference>